<keyword evidence="4" id="KW-1003">Cell membrane</keyword>
<evidence type="ECO:0000256" key="6">
    <source>
        <dbReference type="ARBA" id="ARBA00022989"/>
    </source>
</evidence>
<dbReference type="PANTHER" id="PTHR38438">
    <property type="entry name" value="RIBOFLAVIN TRANSPORTER RIBU"/>
    <property type="match status" value="1"/>
</dbReference>
<evidence type="ECO:0000313" key="10">
    <source>
        <dbReference type="Proteomes" id="UP000218181"/>
    </source>
</evidence>
<evidence type="ECO:0000256" key="5">
    <source>
        <dbReference type="ARBA" id="ARBA00022692"/>
    </source>
</evidence>
<dbReference type="Proteomes" id="UP000218181">
    <property type="component" value="Unassembled WGS sequence"/>
</dbReference>
<feature type="transmembrane region" description="Helical" evidence="8">
    <location>
        <begin position="194"/>
        <end position="220"/>
    </location>
</feature>
<feature type="transmembrane region" description="Helical" evidence="8">
    <location>
        <begin position="123"/>
        <end position="141"/>
    </location>
</feature>
<evidence type="ECO:0000313" key="9">
    <source>
        <dbReference type="EMBL" id="PCR99217.1"/>
    </source>
</evidence>
<dbReference type="Gene3D" id="1.10.1760.20">
    <property type="match status" value="1"/>
</dbReference>
<evidence type="ECO:0000256" key="3">
    <source>
        <dbReference type="ARBA" id="ARBA00022448"/>
    </source>
</evidence>
<evidence type="ECO:0000256" key="8">
    <source>
        <dbReference type="SAM" id="Phobius"/>
    </source>
</evidence>
<reference evidence="9 10" key="1">
    <citation type="submission" date="2014-12" db="EMBL/GenBank/DDBJ databases">
        <title>Draft genome sequences of 10 type strains of Lactococcus.</title>
        <authorList>
            <person name="Sun Z."/>
            <person name="Zhong Z."/>
            <person name="Liu W."/>
            <person name="Zhang W."/>
            <person name="Zhang H."/>
        </authorList>
    </citation>
    <scope>NUCLEOTIDE SEQUENCE [LARGE SCALE GENOMIC DNA]</scope>
    <source>
        <strain evidence="9 10">JCM 16395</strain>
    </source>
</reference>
<dbReference type="GO" id="GO:0032217">
    <property type="term" value="F:riboflavin transmembrane transporter activity"/>
    <property type="evidence" value="ECO:0007669"/>
    <property type="project" value="InterPro"/>
</dbReference>
<comment type="caution">
    <text evidence="9">The sequence shown here is derived from an EMBL/GenBank/DDBJ whole genome shotgun (WGS) entry which is preliminary data.</text>
</comment>
<dbReference type="GO" id="GO:0005886">
    <property type="term" value="C:plasma membrane"/>
    <property type="evidence" value="ECO:0007669"/>
    <property type="project" value="UniProtKB-SubCell"/>
</dbReference>
<gene>
    <name evidence="9" type="ORF">RT41_GL000408</name>
</gene>
<name>A0A2A5RJC1_9LACT</name>
<evidence type="ECO:0000256" key="4">
    <source>
        <dbReference type="ARBA" id="ARBA00022475"/>
    </source>
</evidence>
<sequence>MDSFLVILAFLASFFTTKNAYQLPRNMKNYFSYLEAFFMSNSMLQTRKMTMIAILSAISTVLAMPILQFSILGLPFLKVDLTILPILIGLFTLGLGAGAAILVIRTILWFLLFNDGVNTVVGLPMNFIAIALFSLIIYFFVKKRFSLGKYVLGGVLATLAMTAMMVFLNLVYAIPVYETFAHYPASALSMSAYVLPVVIPFNLLEGAIFTGGYLILHYALSQSKAIKMINA</sequence>
<protein>
    <recommendedName>
        <fullName evidence="11">Riboflavin transporter</fullName>
    </recommendedName>
</protein>
<dbReference type="AlphaFoldDB" id="A0A2A5RJC1"/>
<dbReference type="STRING" id="1291764.GCA_001311235_02753"/>
<evidence type="ECO:0000256" key="2">
    <source>
        <dbReference type="ARBA" id="ARBA00005540"/>
    </source>
</evidence>
<accession>A0A2A5RJC1</accession>
<organism evidence="9 10">
    <name type="scientific">Lactococcus fujiensis JCM 16395</name>
    <dbReference type="NCBI Taxonomy" id="1291764"/>
    <lineage>
        <taxon>Bacteria</taxon>
        <taxon>Bacillati</taxon>
        <taxon>Bacillota</taxon>
        <taxon>Bacilli</taxon>
        <taxon>Lactobacillales</taxon>
        <taxon>Streptococcaceae</taxon>
        <taxon>Lactococcus</taxon>
    </lineage>
</organism>
<dbReference type="PANTHER" id="PTHR38438:SF1">
    <property type="entry name" value="RIBOFLAVIN TRANSPORTER RIBU"/>
    <property type="match status" value="1"/>
</dbReference>
<dbReference type="Pfam" id="PF12822">
    <property type="entry name" value="ECF_trnsprt"/>
    <property type="match status" value="1"/>
</dbReference>
<keyword evidence="3" id="KW-0813">Transport</keyword>
<feature type="transmembrane region" description="Helical" evidence="8">
    <location>
        <begin position="49"/>
        <end position="74"/>
    </location>
</feature>
<comment type="subcellular location">
    <subcellularLocation>
        <location evidence="1">Cell membrane</location>
        <topology evidence="1">Multi-pass membrane protein</topology>
    </subcellularLocation>
</comment>
<feature type="transmembrane region" description="Helical" evidence="8">
    <location>
        <begin position="150"/>
        <end position="174"/>
    </location>
</feature>
<keyword evidence="5 8" id="KW-0812">Transmembrane</keyword>
<evidence type="ECO:0000256" key="7">
    <source>
        <dbReference type="ARBA" id="ARBA00023136"/>
    </source>
</evidence>
<dbReference type="InterPro" id="IPR025720">
    <property type="entry name" value="RibU"/>
</dbReference>
<feature type="transmembrane region" description="Helical" evidence="8">
    <location>
        <begin position="86"/>
        <end position="111"/>
    </location>
</feature>
<keyword evidence="6 8" id="KW-1133">Transmembrane helix</keyword>
<evidence type="ECO:0000256" key="1">
    <source>
        <dbReference type="ARBA" id="ARBA00004651"/>
    </source>
</evidence>
<dbReference type="InterPro" id="IPR024529">
    <property type="entry name" value="ECF_trnsprt_substrate-spec"/>
</dbReference>
<proteinExistence type="inferred from homology"/>
<comment type="similarity">
    <text evidence="2">Belongs to the prokaryotic riboflavin transporter (P-RFT) (TC 2.A.87) family.</text>
</comment>
<evidence type="ECO:0008006" key="11">
    <source>
        <dbReference type="Google" id="ProtNLM"/>
    </source>
</evidence>
<dbReference type="EMBL" id="JXJU01000010">
    <property type="protein sequence ID" value="PCR99217.1"/>
    <property type="molecule type" value="Genomic_DNA"/>
</dbReference>
<keyword evidence="7 8" id="KW-0472">Membrane</keyword>
<keyword evidence="10" id="KW-1185">Reference proteome</keyword>